<feature type="domain" description="Protein kinase" evidence="18">
    <location>
        <begin position="183"/>
        <end position="464"/>
    </location>
</feature>
<evidence type="ECO:0000313" key="20">
    <source>
        <dbReference type="Proteomes" id="UP001154282"/>
    </source>
</evidence>
<evidence type="ECO:0000256" key="9">
    <source>
        <dbReference type="ARBA" id="ARBA00022840"/>
    </source>
</evidence>
<evidence type="ECO:0000256" key="1">
    <source>
        <dbReference type="ARBA" id="ARBA00004167"/>
    </source>
</evidence>
<dbReference type="Gene3D" id="1.10.510.10">
    <property type="entry name" value="Transferase(Phosphotransferase) domain 1"/>
    <property type="match status" value="1"/>
</dbReference>
<evidence type="ECO:0000256" key="7">
    <source>
        <dbReference type="ARBA" id="ARBA00022741"/>
    </source>
</evidence>
<keyword evidence="7 14" id="KW-0547">Nucleotide-binding</keyword>
<evidence type="ECO:0000256" key="11">
    <source>
        <dbReference type="ARBA" id="ARBA00023136"/>
    </source>
</evidence>
<dbReference type="AlphaFoldDB" id="A0AAV0MSX5"/>
<comment type="catalytic activity">
    <reaction evidence="13">
        <text>L-seryl-[protein] + ATP = O-phospho-L-seryl-[protein] + ADP + H(+)</text>
        <dbReference type="Rhea" id="RHEA:17989"/>
        <dbReference type="Rhea" id="RHEA-COMP:9863"/>
        <dbReference type="Rhea" id="RHEA-COMP:11604"/>
        <dbReference type="ChEBI" id="CHEBI:15378"/>
        <dbReference type="ChEBI" id="CHEBI:29999"/>
        <dbReference type="ChEBI" id="CHEBI:30616"/>
        <dbReference type="ChEBI" id="CHEBI:83421"/>
        <dbReference type="ChEBI" id="CHEBI:456216"/>
        <dbReference type="EC" id="2.7.11.1"/>
    </reaction>
</comment>
<dbReference type="InterPro" id="IPR052232">
    <property type="entry name" value="RLK_Ser/Thr-Kinase"/>
</dbReference>
<dbReference type="InterPro" id="IPR008271">
    <property type="entry name" value="Ser/Thr_kinase_AS"/>
</dbReference>
<comment type="subcellular location">
    <subcellularLocation>
        <location evidence="1">Membrane</location>
        <topology evidence="1">Single-pass membrane protein</topology>
    </subcellularLocation>
</comment>
<dbReference type="PROSITE" id="PS00108">
    <property type="entry name" value="PROTEIN_KINASE_ST"/>
    <property type="match status" value="1"/>
</dbReference>
<dbReference type="CDD" id="cd14066">
    <property type="entry name" value="STKc_IRAK"/>
    <property type="match status" value="1"/>
</dbReference>
<dbReference type="FunFam" id="1.10.510.10:FF:000035">
    <property type="entry name" value="Putative receptor-like serine/threonine-protein kinase"/>
    <property type="match status" value="1"/>
</dbReference>
<evidence type="ECO:0000256" key="6">
    <source>
        <dbReference type="ARBA" id="ARBA00022692"/>
    </source>
</evidence>
<dbReference type="GO" id="GO:0004674">
    <property type="term" value="F:protein serine/threonine kinase activity"/>
    <property type="evidence" value="ECO:0007669"/>
    <property type="project" value="UniProtKB-KW"/>
</dbReference>
<feature type="compositionally biased region" description="Basic and acidic residues" evidence="16">
    <location>
        <begin position="480"/>
        <end position="497"/>
    </location>
</feature>
<evidence type="ECO:0000256" key="14">
    <source>
        <dbReference type="PROSITE-ProRule" id="PRU10141"/>
    </source>
</evidence>
<keyword evidence="4" id="KW-0597">Phosphoprotein</keyword>
<evidence type="ECO:0000256" key="17">
    <source>
        <dbReference type="SAM" id="Phobius"/>
    </source>
</evidence>
<evidence type="ECO:0000256" key="4">
    <source>
        <dbReference type="ARBA" id="ARBA00022553"/>
    </source>
</evidence>
<evidence type="ECO:0000256" key="13">
    <source>
        <dbReference type="ARBA" id="ARBA00048679"/>
    </source>
</evidence>
<name>A0AAV0MSX5_9ROSI</name>
<proteinExistence type="inferred from homology"/>
<evidence type="ECO:0000256" key="12">
    <source>
        <dbReference type="ARBA" id="ARBA00047899"/>
    </source>
</evidence>
<keyword evidence="3 15" id="KW-0723">Serine/threonine-protein kinase</keyword>
<comment type="catalytic activity">
    <reaction evidence="12">
        <text>L-threonyl-[protein] + ATP = O-phospho-L-threonyl-[protein] + ADP + H(+)</text>
        <dbReference type="Rhea" id="RHEA:46608"/>
        <dbReference type="Rhea" id="RHEA-COMP:11060"/>
        <dbReference type="Rhea" id="RHEA-COMP:11605"/>
        <dbReference type="ChEBI" id="CHEBI:15378"/>
        <dbReference type="ChEBI" id="CHEBI:30013"/>
        <dbReference type="ChEBI" id="CHEBI:30616"/>
        <dbReference type="ChEBI" id="CHEBI:61977"/>
        <dbReference type="ChEBI" id="CHEBI:456216"/>
        <dbReference type="EC" id="2.7.11.1"/>
    </reaction>
</comment>
<dbReference type="PROSITE" id="PS00107">
    <property type="entry name" value="PROTEIN_KINASE_ATP"/>
    <property type="match status" value="1"/>
</dbReference>
<evidence type="ECO:0000256" key="3">
    <source>
        <dbReference type="ARBA" id="ARBA00022527"/>
    </source>
</evidence>
<dbReference type="FunFam" id="3.30.200.20:FF:000083">
    <property type="entry name" value="Putative receptor-like protein kinase"/>
    <property type="match status" value="1"/>
</dbReference>
<gene>
    <name evidence="19" type="ORF">LITE_LOCUS30067</name>
</gene>
<accession>A0AAV0MSX5</accession>
<dbReference type="GO" id="GO:0005524">
    <property type="term" value="F:ATP binding"/>
    <property type="evidence" value="ECO:0007669"/>
    <property type="project" value="UniProtKB-UniRule"/>
</dbReference>
<keyword evidence="8" id="KW-0418">Kinase</keyword>
<dbReference type="EC" id="2.7.11.1" evidence="2"/>
<dbReference type="Proteomes" id="UP001154282">
    <property type="component" value="Unassembled WGS sequence"/>
</dbReference>
<dbReference type="InterPro" id="IPR017441">
    <property type="entry name" value="Protein_kinase_ATP_BS"/>
</dbReference>
<dbReference type="SUPFAM" id="SSF56112">
    <property type="entry name" value="Protein kinase-like (PK-like)"/>
    <property type="match status" value="1"/>
</dbReference>
<dbReference type="InterPro" id="IPR011009">
    <property type="entry name" value="Kinase-like_dom_sf"/>
</dbReference>
<protein>
    <recommendedName>
        <fullName evidence="2">non-specific serine/threonine protein kinase</fullName>
        <ecNumber evidence="2">2.7.11.1</ecNumber>
    </recommendedName>
</protein>
<keyword evidence="11 17" id="KW-0472">Membrane</keyword>
<evidence type="ECO:0000259" key="18">
    <source>
        <dbReference type="PROSITE" id="PS50011"/>
    </source>
</evidence>
<keyword evidence="9 14" id="KW-0067">ATP-binding</keyword>
<dbReference type="PANTHER" id="PTHR47984">
    <property type="entry name" value="OS01G0323000 PROTEIN"/>
    <property type="match status" value="1"/>
</dbReference>
<feature type="binding site" evidence="14">
    <location>
        <position position="212"/>
    </location>
    <ligand>
        <name>ATP</name>
        <dbReference type="ChEBI" id="CHEBI:30616"/>
    </ligand>
</feature>
<keyword evidence="6 17" id="KW-0812">Transmembrane</keyword>
<dbReference type="InterPro" id="IPR000719">
    <property type="entry name" value="Prot_kinase_dom"/>
</dbReference>
<evidence type="ECO:0000256" key="16">
    <source>
        <dbReference type="SAM" id="MobiDB-lite"/>
    </source>
</evidence>
<evidence type="ECO:0000256" key="2">
    <source>
        <dbReference type="ARBA" id="ARBA00012513"/>
    </source>
</evidence>
<feature type="region of interest" description="Disordered" evidence="16">
    <location>
        <begin position="464"/>
        <end position="497"/>
    </location>
</feature>
<evidence type="ECO:0000256" key="5">
    <source>
        <dbReference type="ARBA" id="ARBA00022679"/>
    </source>
</evidence>
<feature type="transmembrane region" description="Helical" evidence="17">
    <location>
        <begin position="20"/>
        <end position="45"/>
    </location>
</feature>
<comment type="similarity">
    <text evidence="15">Belongs to the protein kinase superfamily.</text>
</comment>
<keyword evidence="5" id="KW-0808">Transferase</keyword>
<dbReference type="SMART" id="SM00220">
    <property type="entry name" value="S_TKc"/>
    <property type="match status" value="1"/>
</dbReference>
<dbReference type="EMBL" id="CAMGYJ010000007">
    <property type="protein sequence ID" value="CAI0449179.1"/>
    <property type="molecule type" value="Genomic_DNA"/>
</dbReference>
<evidence type="ECO:0000256" key="10">
    <source>
        <dbReference type="ARBA" id="ARBA00022989"/>
    </source>
</evidence>
<evidence type="ECO:0000256" key="15">
    <source>
        <dbReference type="RuleBase" id="RU000304"/>
    </source>
</evidence>
<evidence type="ECO:0000256" key="8">
    <source>
        <dbReference type="ARBA" id="ARBA00022777"/>
    </source>
</evidence>
<keyword evidence="20" id="KW-1185">Reference proteome</keyword>
<dbReference type="GO" id="GO:0016020">
    <property type="term" value="C:membrane"/>
    <property type="evidence" value="ECO:0007669"/>
    <property type="project" value="UniProtKB-SubCell"/>
</dbReference>
<organism evidence="19 20">
    <name type="scientific">Linum tenue</name>
    <dbReference type="NCBI Taxonomy" id="586396"/>
    <lineage>
        <taxon>Eukaryota</taxon>
        <taxon>Viridiplantae</taxon>
        <taxon>Streptophyta</taxon>
        <taxon>Embryophyta</taxon>
        <taxon>Tracheophyta</taxon>
        <taxon>Spermatophyta</taxon>
        <taxon>Magnoliopsida</taxon>
        <taxon>eudicotyledons</taxon>
        <taxon>Gunneridae</taxon>
        <taxon>Pentapetalae</taxon>
        <taxon>rosids</taxon>
        <taxon>fabids</taxon>
        <taxon>Malpighiales</taxon>
        <taxon>Linaceae</taxon>
        <taxon>Linum</taxon>
    </lineage>
</organism>
<dbReference type="Pfam" id="PF00069">
    <property type="entry name" value="Pkinase"/>
    <property type="match status" value="1"/>
</dbReference>
<evidence type="ECO:0000313" key="19">
    <source>
        <dbReference type="EMBL" id="CAI0449179.1"/>
    </source>
</evidence>
<dbReference type="Gene3D" id="3.30.200.20">
    <property type="entry name" value="Phosphorylase Kinase, domain 1"/>
    <property type="match status" value="1"/>
</dbReference>
<keyword evidence="10 17" id="KW-1133">Transmembrane helix</keyword>
<dbReference type="PANTHER" id="PTHR47984:SF4">
    <property type="entry name" value="OS01G0631700 PROTEIN"/>
    <property type="match status" value="1"/>
</dbReference>
<dbReference type="PROSITE" id="PS50011">
    <property type="entry name" value="PROTEIN_KINASE_DOM"/>
    <property type="match status" value="1"/>
</dbReference>
<reference evidence="19" key="1">
    <citation type="submission" date="2022-08" db="EMBL/GenBank/DDBJ databases">
        <authorList>
            <person name="Gutierrez-Valencia J."/>
        </authorList>
    </citation>
    <scope>NUCLEOTIDE SEQUENCE</scope>
</reference>
<comment type="caution">
    <text evidence="19">The sequence shown here is derived from an EMBL/GenBank/DDBJ whole genome shotgun (WGS) entry which is preliminary data.</text>
</comment>
<sequence>MSSESLNAELTKKTSILGLKLYALIGISVGASIILILCVLSVWAFRRRSRRSMDSLSQIPNVSKDIRVDRVGANKSYSDQPDSLFLTINDKSSDKNSEKMINHLGMSKSSDPDNISQCSSVFHHEKGFSSQSGEEGSSGTMRKQSSYPGLVTASPLVGLPEFSHLGWGHWFTLRDLEFATNRFAAENVLGEGGYGVVYKGRLINGTEVAVKKILNNLGQAEKEFRVEVEAIGHVRHKNLVRLLGYCIEGVHRYRILVYEYMNNGNLEQWLHGAMRHRGILTWEARMKVLLGTAKALAYLHEAIEPKVVHRDIKSSNILIDDEFNSKVSDFGLAKLLGAGESHITTRVMGTFGYVAPEYANTGLLNEKSDIYSYGVLLLEAVTGRDPVDYGRPANEVNLVEWLKMMVGTRRADEVVDPNLEVKPVTRALKRALLVALRCVDPDSEKRPKMSQVVRMLEAEEYPFREDRRNRKSRTASMEIESMKESAELESKAGEESA</sequence>